<accession>A0A2T1D5L5</accession>
<dbReference type="PANTHER" id="PTHR34310">
    <property type="entry name" value="DUF427 DOMAIN PROTEIN (AFU_ORTHOLOGUE AFUA_3G02220)"/>
    <property type="match status" value="1"/>
</dbReference>
<dbReference type="RefSeq" id="WP_073074946.1">
    <property type="nucleotide sequence ID" value="NZ_MPPI01000051.1"/>
</dbReference>
<dbReference type="AlphaFoldDB" id="A0A2T1D5L5"/>
<name>A0A2T1D5L5_9CYAN</name>
<dbReference type="Proteomes" id="UP000238634">
    <property type="component" value="Unassembled WGS sequence"/>
</dbReference>
<dbReference type="PANTHER" id="PTHR34310:SF5">
    <property type="entry name" value="DUF427 DOMAIN PROTEIN (AFU_ORTHOLOGUE AFUA_3G02220)"/>
    <property type="match status" value="1"/>
</dbReference>
<organism evidence="2 3">
    <name type="scientific">Phormidesmis priestleyi ULC007</name>
    <dbReference type="NCBI Taxonomy" id="1920490"/>
    <lineage>
        <taxon>Bacteria</taxon>
        <taxon>Bacillati</taxon>
        <taxon>Cyanobacteriota</taxon>
        <taxon>Cyanophyceae</taxon>
        <taxon>Leptolyngbyales</taxon>
        <taxon>Leptolyngbyaceae</taxon>
        <taxon>Phormidesmis</taxon>
    </lineage>
</organism>
<evidence type="ECO:0000313" key="3">
    <source>
        <dbReference type="Proteomes" id="UP000238634"/>
    </source>
</evidence>
<dbReference type="Pfam" id="PF04248">
    <property type="entry name" value="NTP_transf_9"/>
    <property type="match status" value="1"/>
</dbReference>
<reference evidence="2 3" key="2">
    <citation type="submission" date="2018-03" db="EMBL/GenBank/DDBJ databases">
        <title>The ancient ancestry and fast evolution of plastids.</title>
        <authorList>
            <person name="Moore K.R."/>
            <person name="Magnabosco C."/>
            <person name="Momper L."/>
            <person name="Gold D.A."/>
            <person name="Bosak T."/>
            <person name="Fournier G.P."/>
        </authorList>
    </citation>
    <scope>NUCLEOTIDE SEQUENCE [LARGE SCALE GENOMIC DNA]</scope>
    <source>
        <strain evidence="2 3">ULC007</strain>
    </source>
</reference>
<dbReference type="OrthoDB" id="4565346at2"/>
<evidence type="ECO:0000313" key="2">
    <source>
        <dbReference type="EMBL" id="PSB15747.1"/>
    </source>
</evidence>
<proteinExistence type="predicted"/>
<comment type="caution">
    <text evidence="2">The sequence shown here is derived from an EMBL/GenBank/DDBJ whole genome shotgun (WGS) entry which is preliminary data.</text>
</comment>
<dbReference type="GO" id="GO:0016740">
    <property type="term" value="F:transferase activity"/>
    <property type="evidence" value="ECO:0007669"/>
    <property type="project" value="UniProtKB-KW"/>
</dbReference>
<reference evidence="2 3" key="1">
    <citation type="submission" date="2018-02" db="EMBL/GenBank/DDBJ databases">
        <authorList>
            <person name="Cohen D.B."/>
            <person name="Kent A.D."/>
        </authorList>
    </citation>
    <scope>NUCLEOTIDE SEQUENCE [LARGE SCALE GENOMIC DNA]</scope>
    <source>
        <strain evidence="2 3">ULC007</strain>
    </source>
</reference>
<dbReference type="InterPro" id="IPR007361">
    <property type="entry name" value="DUF427"/>
</dbReference>
<dbReference type="InterPro" id="IPR038694">
    <property type="entry name" value="DUF427_sf"/>
</dbReference>
<keyword evidence="3" id="KW-1185">Reference proteome</keyword>
<keyword evidence="2" id="KW-0808">Transferase</keyword>
<dbReference type="Gene3D" id="2.170.150.40">
    <property type="entry name" value="Domain of unknown function (DUF427)"/>
    <property type="match status" value="1"/>
</dbReference>
<evidence type="ECO:0000259" key="1">
    <source>
        <dbReference type="Pfam" id="PF04248"/>
    </source>
</evidence>
<sequence length="94" mass="10557">MPKAIWNGAVLADSDRCEVVEGNQYFPPDSIQQDYFKESSTHTTCPWKGVASYYSVEVDGQVNKDAAWYYPTPKEAAKNIAGYIAFWKGVKVEV</sequence>
<feature type="domain" description="DUF427" evidence="1">
    <location>
        <begin position="3"/>
        <end position="88"/>
    </location>
</feature>
<protein>
    <submittedName>
        <fullName evidence="2">Nucleotidyltransferase domain-containing protein</fullName>
    </submittedName>
</protein>
<gene>
    <name evidence="2" type="ORF">C7B65_23715</name>
</gene>
<dbReference type="STRING" id="1920490.GCA_001895925_05441"/>
<dbReference type="EMBL" id="PVWG01000054">
    <property type="protein sequence ID" value="PSB15747.1"/>
    <property type="molecule type" value="Genomic_DNA"/>
</dbReference>